<evidence type="ECO:0000313" key="2">
    <source>
        <dbReference type="EMBL" id="KRX96256.1"/>
    </source>
</evidence>
<sequence>MNSLLLSRGKRKLQQYIRCQPNKWGFKVISCAGQSGLRYDFEFYDMKNLIVEDPLPFQPATYVLKLCETLPKNRNHKLFFNNYYTFLELHMATAKKWESYPVEQLDQTDCVAFIESAEVKEPTTLELALKKESSH</sequence>
<dbReference type="Proteomes" id="UP000054815">
    <property type="component" value="Unassembled WGS sequence"/>
</dbReference>
<feature type="domain" description="PiggyBac transposable element-derived protein" evidence="1">
    <location>
        <begin position="3"/>
        <end position="96"/>
    </location>
</feature>
<evidence type="ECO:0000259" key="1">
    <source>
        <dbReference type="Pfam" id="PF13843"/>
    </source>
</evidence>
<accession>A0A0V0Y8E5</accession>
<name>A0A0V0Y8E5_TRIPS</name>
<gene>
    <name evidence="2" type="ORF">T4E_11815</name>
</gene>
<organism evidence="2 3">
    <name type="scientific">Trichinella pseudospiralis</name>
    <name type="common">Parasitic roundworm</name>
    <dbReference type="NCBI Taxonomy" id="6337"/>
    <lineage>
        <taxon>Eukaryota</taxon>
        <taxon>Metazoa</taxon>
        <taxon>Ecdysozoa</taxon>
        <taxon>Nematoda</taxon>
        <taxon>Enoplea</taxon>
        <taxon>Dorylaimia</taxon>
        <taxon>Trichinellida</taxon>
        <taxon>Trichinellidae</taxon>
        <taxon>Trichinella</taxon>
    </lineage>
</organism>
<dbReference type="EMBL" id="JYDU01000046">
    <property type="protein sequence ID" value="KRX96256.1"/>
    <property type="molecule type" value="Genomic_DNA"/>
</dbReference>
<dbReference type="Pfam" id="PF13843">
    <property type="entry name" value="DDE_Tnp_1_7"/>
    <property type="match status" value="1"/>
</dbReference>
<protein>
    <recommendedName>
        <fullName evidence="1">PiggyBac transposable element-derived protein domain-containing protein</fullName>
    </recommendedName>
</protein>
<dbReference type="AlphaFoldDB" id="A0A0V0Y8E5"/>
<comment type="caution">
    <text evidence="2">The sequence shown here is derived from an EMBL/GenBank/DDBJ whole genome shotgun (WGS) entry which is preliminary data.</text>
</comment>
<proteinExistence type="predicted"/>
<reference evidence="2 3" key="1">
    <citation type="submission" date="2015-01" db="EMBL/GenBank/DDBJ databases">
        <title>Evolution of Trichinella species and genotypes.</title>
        <authorList>
            <person name="Korhonen P.K."/>
            <person name="Edoardo P."/>
            <person name="Giuseppe L.R."/>
            <person name="Gasser R.B."/>
        </authorList>
    </citation>
    <scope>NUCLEOTIDE SEQUENCE [LARGE SCALE GENOMIC DNA]</scope>
    <source>
        <strain evidence="2">ISS141</strain>
    </source>
</reference>
<dbReference type="PANTHER" id="PTHR47272:SF1">
    <property type="entry name" value="PIGGYBAC TRANSPOSABLE ELEMENT-DERIVED PROTEIN 3-LIKE"/>
    <property type="match status" value="1"/>
</dbReference>
<dbReference type="PANTHER" id="PTHR47272">
    <property type="entry name" value="DDE_TNP_1_7 DOMAIN-CONTAINING PROTEIN"/>
    <property type="match status" value="1"/>
</dbReference>
<evidence type="ECO:0000313" key="3">
    <source>
        <dbReference type="Proteomes" id="UP000054815"/>
    </source>
</evidence>
<dbReference type="InterPro" id="IPR029526">
    <property type="entry name" value="PGBD"/>
</dbReference>
<dbReference type="STRING" id="6337.A0A0V0Y8E5"/>